<gene>
    <name evidence="1" type="ORF">JF544_16290</name>
</gene>
<name>A0ABS3DZR2_9BACI</name>
<protein>
    <submittedName>
        <fullName evidence="1">YolD-like family protein</fullName>
    </submittedName>
</protein>
<dbReference type="Proteomes" id="UP000663970">
    <property type="component" value="Unassembled WGS sequence"/>
</dbReference>
<dbReference type="EMBL" id="JAEKJY010000005">
    <property type="protein sequence ID" value="MBN8236819.1"/>
    <property type="molecule type" value="Genomic_DNA"/>
</dbReference>
<evidence type="ECO:0000313" key="1">
    <source>
        <dbReference type="EMBL" id="MBN8236819.1"/>
    </source>
</evidence>
<accession>A0ABS3DZR2</accession>
<dbReference type="PANTHER" id="PTHR40051">
    <property type="entry name" value="IG HYPOTHETICAL 15966"/>
    <property type="match status" value="1"/>
</dbReference>
<dbReference type="PANTHER" id="PTHR40051:SF1">
    <property type="entry name" value="YOLD-LIKE FAMILY PROTEIN"/>
    <property type="match status" value="1"/>
</dbReference>
<sequence>MDNRNRDRGTIKWTSLMLPEHVEMVKKVWEEDKRVQRPILDEQQKDEIGFSLQRALHDSLPIEIKIYNGFDFTTYKVKTNGLDYINGKVRCVKVNFNEKLNLNIEDVVEVRVI</sequence>
<dbReference type="RefSeq" id="WP_206935398.1">
    <property type="nucleotide sequence ID" value="NZ_JAEKJY010000005.1"/>
</dbReference>
<keyword evidence="2" id="KW-1185">Reference proteome</keyword>
<evidence type="ECO:0000313" key="2">
    <source>
        <dbReference type="Proteomes" id="UP000663970"/>
    </source>
</evidence>
<organism evidence="1 2">
    <name type="scientific">Halobacillus kuroshimensis</name>
    <dbReference type="NCBI Taxonomy" id="302481"/>
    <lineage>
        <taxon>Bacteria</taxon>
        <taxon>Bacillati</taxon>
        <taxon>Bacillota</taxon>
        <taxon>Bacilli</taxon>
        <taxon>Bacillales</taxon>
        <taxon>Bacillaceae</taxon>
        <taxon>Halobacillus</taxon>
    </lineage>
</organism>
<dbReference type="InterPro" id="IPR014962">
    <property type="entry name" value="YolD"/>
</dbReference>
<reference evidence="1 2" key="1">
    <citation type="submission" date="2020-12" db="EMBL/GenBank/DDBJ databases">
        <title>Oil enriched cultivation method for isolating marine PHA-producing bacteria.</title>
        <authorList>
            <person name="Zheng W."/>
            <person name="Yu S."/>
            <person name="Huang Y."/>
        </authorList>
    </citation>
    <scope>NUCLEOTIDE SEQUENCE [LARGE SCALE GENOMIC DNA]</scope>
    <source>
        <strain evidence="1 2">SY-2-6</strain>
    </source>
</reference>
<dbReference type="Pfam" id="PF08863">
    <property type="entry name" value="YolD"/>
    <property type="match status" value="1"/>
</dbReference>
<comment type="caution">
    <text evidence="1">The sequence shown here is derived from an EMBL/GenBank/DDBJ whole genome shotgun (WGS) entry which is preliminary data.</text>
</comment>
<proteinExistence type="predicted"/>